<sequence>MGAITACKRKDASVVYRARVRVMQDGVIYHETEAFDRPPAAAAWISKRERELSKPGAVAKLKMRL</sequence>
<evidence type="ECO:0000313" key="2">
    <source>
        <dbReference type="Proteomes" id="UP001238496"/>
    </source>
</evidence>
<accession>A0ABU0GAK0</accession>
<reference evidence="1 2" key="1">
    <citation type="submission" date="2023-07" db="EMBL/GenBank/DDBJ databases">
        <title>Genomic Encyclopedia of Type Strains, Phase IV (KMG-IV): sequencing the most valuable type-strain genomes for metagenomic binning, comparative biology and taxonomic classification.</title>
        <authorList>
            <person name="Goeker M."/>
        </authorList>
    </citation>
    <scope>NUCLEOTIDE SEQUENCE [LARGE SCALE GENOMIC DNA]</scope>
    <source>
        <strain evidence="1 2">DSM 1111</strain>
    </source>
</reference>
<evidence type="ECO:0000313" key="1">
    <source>
        <dbReference type="EMBL" id="MDQ0422381.1"/>
    </source>
</evidence>
<organism evidence="1 2">
    <name type="scientific">Peteryoungia aggregata LMG 23059</name>
    <dbReference type="NCBI Taxonomy" id="1368425"/>
    <lineage>
        <taxon>Bacteria</taxon>
        <taxon>Pseudomonadati</taxon>
        <taxon>Pseudomonadota</taxon>
        <taxon>Alphaproteobacteria</taxon>
        <taxon>Hyphomicrobiales</taxon>
        <taxon>Rhizobiaceae</taxon>
        <taxon>Peteryoungia</taxon>
    </lineage>
</organism>
<protein>
    <submittedName>
        <fullName evidence="1">Uncharacterized protein</fullName>
    </submittedName>
</protein>
<comment type="caution">
    <text evidence="1">The sequence shown here is derived from an EMBL/GenBank/DDBJ whole genome shotgun (WGS) entry which is preliminary data.</text>
</comment>
<dbReference type="EMBL" id="JAUSUW010000010">
    <property type="protein sequence ID" value="MDQ0422381.1"/>
    <property type="molecule type" value="Genomic_DNA"/>
</dbReference>
<proteinExistence type="predicted"/>
<dbReference type="RefSeq" id="WP_307374874.1">
    <property type="nucleotide sequence ID" value="NZ_JAUSUW010000010.1"/>
</dbReference>
<keyword evidence="2" id="KW-1185">Reference proteome</keyword>
<gene>
    <name evidence="1" type="ORF">J2045_003429</name>
</gene>
<name>A0ABU0GAK0_9HYPH</name>
<dbReference type="Proteomes" id="UP001238496">
    <property type="component" value="Unassembled WGS sequence"/>
</dbReference>